<dbReference type="Gene3D" id="2.60.120.260">
    <property type="entry name" value="Galactose-binding domain-like"/>
    <property type="match status" value="2"/>
</dbReference>
<comment type="caution">
    <text evidence="2">The sequence shown here is derived from an EMBL/GenBank/DDBJ whole genome shotgun (WGS) entry which is preliminary data.</text>
</comment>
<sequence length="464" mass="50333">MPTITTFLDDQSPLIAYSGPWTSGPAAAATSDSYFYLGTFSWSNAPSQIATFNFNGTGLGVYGGKLNTHGLYSVIVDGQTYTGNGNSSTYEWQTLLYNQSGMTQGMHSVSLGSAVTGALFTLDFVTWQTQVGRDDQKLVYVKVQDTDPSFDYQGGGAWSGTPNNAYMFNSGSGHTTSIENASVTLTFTGDLINLYGAVGINNGQYSVTMDSEAPVTYNATRPWNLYQMMIYQASNLGPGEHHLTVTNLPSGGSQNLAIDYAEVMVLIDSDSDTTCFSGTSGIDAQIRTSSTRPSAGTIAGLVVLGATTALALSTVFWLWRRWRLSEDRYTNLYRNFAQREPRGIAFASGAVASLDTCDPNLRNRSSVSDAAGNNPFSYDTGAYSSAPFSHGDAMAEAHDIELQQRHSPAPTHYTGLPEYTPERLSLNYGIQYQKAGMIRSSDVIEKWMENATQRTQVYFVANQI</sequence>
<dbReference type="RefSeq" id="XP_007773706.1">
    <property type="nucleotide sequence ID" value="XM_007775516.1"/>
</dbReference>
<keyword evidence="1" id="KW-0472">Membrane</keyword>
<keyword evidence="1" id="KW-0812">Transmembrane</keyword>
<dbReference type="EMBL" id="JH711586">
    <property type="protein sequence ID" value="EIW76495.1"/>
    <property type="molecule type" value="Genomic_DNA"/>
</dbReference>
<evidence type="ECO:0000256" key="1">
    <source>
        <dbReference type="SAM" id="Phobius"/>
    </source>
</evidence>
<dbReference type="Proteomes" id="UP000053558">
    <property type="component" value="Unassembled WGS sequence"/>
</dbReference>
<evidence type="ECO:0000313" key="2">
    <source>
        <dbReference type="EMBL" id="EIW76495.1"/>
    </source>
</evidence>
<dbReference type="OrthoDB" id="2564234at2759"/>
<protein>
    <submittedName>
        <fullName evidence="2">Uncharacterized protein</fullName>
    </submittedName>
</protein>
<keyword evidence="1" id="KW-1133">Transmembrane helix</keyword>
<dbReference type="GeneID" id="19202251"/>
<name>A0A5M3MCZ0_CONPW</name>
<feature type="transmembrane region" description="Helical" evidence="1">
    <location>
        <begin position="298"/>
        <end position="319"/>
    </location>
</feature>
<evidence type="ECO:0000313" key="3">
    <source>
        <dbReference type="Proteomes" id="UP000053558"/>
    </source>
</evidence>
<accession>A0A5M3MCZ0</accession>
<proteinExistence type="predicted"/>
<reference evidence="3" key="1">
    <citation type="journal article" date="2012" name="Science">
        <title>The Paleozoic origin of enzymatic lignin decomposition reconstructed from 31 fungal genomes.</title>
        <authorList>
            <person name="Floudas D."/>
            <person name="Binder M."/>
            <person name="Riley R."/>
            <person name="Barry K."/>
            <person name="Blanchette R.A."/>
            <person name="Henrissat B."/>
            <person name="Martinez A.T."/>
            <person name="Otillar R."/>
            <person name="Spatafora J.W."/>
            <person name="Yadav J.S."/>
            <person name="Aerts A."/>
            <person name="Benoit I."/>
            <person name="Boyd A."/>
            <person name="Carlson A."/>
            <person name="Copeland A."/>
            <person name="Coutinho P.M."/>
            <person name="de Vries R.P."/>
            <person name="Ferreira P."/>
            <person name="Findley K."/>
            <person name="Foster B."/>
            <person name="Gaskell J."/>
            <person name="Glotzer D."/>
            <person name="Gorecki P."/>
            <person name="Heitman J."/>
            <person name="Hesse C."/>
            <person name="Hori C."/>
            <person name="Igarashi K."/>
            <person name="Jurgens J.A."/>
            <person name="Kallen N."/>
            <person name="Kersten P."/>
            <person name="Kohler A."/>
            <person name="Kuees U."/>
            <person name="Kumar T.K.A."/>
            <person name="Kuo A."/>
            <person name="LaButti K."/>
            <person name="Larrondo L.F."/>
            <person name="Lindquist E."/>
            <person name="Ling A."/>
            <person name="Lombard V."/>
            <person name="Lucas S."/>
            <person name="Lundell T."/>
            <person name="Martin R."/>
            <person name="McLaughlin D.J."/>
            <person name="Morgenstern I."/>
            <person name="Morin E."/>
            <person name="Murat C."/>
            <person name="Nagy L.G."/>
            <person name="Nolan M."/>
            <person name="Ohm R.A."/>
            <person name="Patyshakuliyeva A."/>
            <person name="Rokas A."/>
            <person name="Ruiz-Duenas F.J."/>
            <person name="Sabat G."/>
            <person name="Salamov A."/>
            <person name="Samejima M."/>
            <person name="Schmutz J."/>
            <person name="Slot J.C."/>
            <person name="St John F."/>
            <person name="Stenlid J."/>
            <person name="Sun H."/>
            <person name="Sun S."/>
            <person name="Syed K."/>
            <person name="Tsang A."/>
            <person name="Wiebenga A."/>
            <person name="Young D."/>
            <person name="Pisabarro A."/>
            <person name="Eastwood D.C."/>
            <person name="Martin F."/>
            <person name="Cullen D."/>
            <person name="Grigoriev I.V."/>
            <person name="Hibbett D.S."/>
        </authorList>
    </citation>
    <scope>NUCLEOTIDE SEQUENCE [LARGE SCALE GENOMIC DNA]</scope>
    <source>
        <strain evidence="3">RWD-64-598 SS2</strain>
    </source>
</reference>
<organism evidence="2 3">
    <name type="scientific">Coniophora puteana (strain RWD-64-598)</name>
    <name type="common">Brown rot fungus</name>
    <dbReference type="NCBI Taxonomy" id="741705"/>
    <lineage>
        <taxon>Eukaryota</taxon>
        <taxon>Fungi</taxon>
        <taxon>Dikarya</taxon>
        <taxon>Basidiomycota</taxon>
        <taxon>Agaricomycotina</taxon>
        <taxon>Agaricomycetes</taxon>
        <taxon>Agaricomycetidae</taxon>
        <taxon>Boletales</taxon>
        <taxon>Coniophorineae</taxon>
        <taxon>Coniophoraceae</taxon>
        <taxon>Coniophora</taxon>
    </lineage>
</organism>
<dbReference type="AlphaFoldDB" id="A0A5M3MCZ0"/>
<gene>
    <name evidence="2" type="ORF">CONPUDRAFT_146886</name>
</gene>
<keyword evidence="3" id="KW-1185">Reference proteome</keyword>
<dbReference type="KEGG" id="cput:CONPUDRAFT_146886"/>